<organism evidence="6 7">
    <name type="scientific">Methylacidimicrobium cyclopophantes</name>
    <dbReference type="NCBI Taxonomy" id="1041766"/>
    <lineage>
        <taxon>Bacteria</taxon>
        <taxon>Pseudomonadati</taxon>
        <taxon>Verrucomicrobiota</taxon>
        <taxon>Methylacidimicrobium</taxon>
    </lineage>
</organism>
<evidence type="ECO:0000256" key="1">
    <source>
        <dbReference type="ARBA" id="ARBA00022428"/>
    </source>
</evidence>
<dbReference type="OrthoDB" id="9808140at2"/>
<evidence type="ECO:0000313" key="7">
    <source>
        <dbReference type="Proteomes" id="UP000381693"/>
    </source>
</evidence>
<dbReference type="PANTHER" id="PTHR43591">
    <property type="entry name" value="METHYLTRANSFERASE"/>
    <property type="match status" value="1"/>
</dbReference>
<dbReference type="Pfam" id="PF01209">
    <property type="entry name" value="Ubie_methyltran"/>
    <property type="match status" value="1"/>
</dbReference>
<dbReference type="NCBIfam" id="NF001244">
    <property type="entry name" value="PRK00216.1-5"/>
    <property type="match status" value="1"/>
</dbReference>
<proteinExistence type="inferred from homology"/>
<dbReference type="PROSITE" id="PS01184">
    <property type="entry name" value="UBIE_2"/>
    <property type="match status" value="1"/>
</dbReference>
<dbReference type="CDD" id="cd02440">
    <property type="entry name" value="AdoMet_MTases"/>
    <property type="match status" value="1"/>
</dbReference>
<keyword evidence="1 5" id="KW-0474">Menaquinone biosynthesis</keyword>
<keyword evidence="2 5" id="KW-0489">Methyltransferase</keyword>
<dbReference type="AlphaFoldDB" id="A0A5E6MDP6"/>
<accession>A0A5E6MDP6</accession>
<dbReference type="EMBL" id="CABFUZ020000154">
    <property type="protein sequence ID" value="VVM07233.1"/>
    <property type="molecule type" value="Genomic_DNA"/>
</dbReference>
<dbReference type="HAMAP" id="MF_01813">
    <property type="entry name" value="MenG_UbiE_methyltr"/>
    <property type="match status" value="1"/>
</dbReference>
<dbReference type="GO" id="GO:0043770">
    <property type="term" value="F:demethylmenaquinone methyltransferase activity"/>
    <property type="evidence" value="ECO:0007669"/>
    <property type="project" value="UniProtKB-UniRule"/>
</dbReference>
<dbReference type="InterPro" id="IPR004033">
    <property type="entry name" value="UbiE/COQ5_MeTrFase"/>
</dbReference>
<dbReference type="InterPro" id="IPR029063">
    <property type="entry name" value="SAM-dependent_MTases_sf"/>
</dbReference>
<protein>
    <recommendedName>
        <fullName evidence="5">Demethylmenaquinone methyltransferase</fullName>
        <ecNumber evidence="5">2.1.1.163</ecNumber>
    </recommendedName>
</protein>
<reference evidence="6" key="1">
    <citation type="submission" date="2019-09" db="EMBL/GenBank/DDBJ databases">
        <authorList>
            <person name="Cremers G."/>
        </authorList>
    </citation>
    <scope>NUCLEOTIDE SEQUENCE [LARGE SCALE GENOMIC DNA]</scope>
    <source>
        <strain evidence="6">3B</strain>
    </source>
</reference>
<dbReference type="Proteomes" id="UP000381693">
    <property type="component" value="Unassembled WGS sequence"/>
</dbReference>
<comment type="caution">
    <text evidence="6">The sequence shown here is derived from an EMBL/GenBank/DDBJ whole genome shotgun (WGS) entry which is preliminary data.</text>
</comment>
<keyword evidence="4 5" id="KW-0949">S-adenosyl-L-methionine</keyword>
<feature type="binding site" evidence="5">
    <location>
        <position position="71"/>
    </location>
    <ligand>
        <name>S-adenosyl-L-methionine</name>
        <dbReference type="ChEBI" id="CHEBI:59789"/>
    </ligand>
</feature>
<dbReference type="PROSITE" id="PS01183">
    <property type="entry name" value="UBIE_1"/>
    <property type="match status" value="1"/>
</dbReference>
<comment type="similarity">
    <text evidence="5">Belongs to the class I-like SAM-binding methyltransferase superfamily. MenG/UbiE family.</text>
</comment>
<dbReference type="PROSITE" id="PS51608">
    <property type="entry name" value="SAM_MT_UBIE"/>
    <property type="match status" value="1"/>
</dbReference>
<dbReference type="NCBIfam" id="TIGR01934">
    <property type="entry name" value="MenG_MenH_UbiE"/>
    <property type="match status" value="1"/>
</dbReference>
<dbReference type="GO" id="GO:0032259">
    <property type="term" value="P:methylation"/>
    <property type="evidence" value="ECO:0007669"/>
    <property type="project" value="UniProtKB-KW"/>
</dbReference>
<evidence type="ECO:0000256" key="2">
    <source>
        <dbReference type="ARBA" id="ARBA00022603"/>
    </source>
</evidence>
<comment type="caution">
    <text evidence="5">Lacks conserved residue(s) required for the propagation of feature annotation.</text>
</comment>
<dbReference type="InterPro" id="IPR023576">
    <property type="entry name" value="UbiE/COQ5_MeTrFase_CS"/>
</dbReference>
<dbReference type="EC" id="2.1.1.163" evidence="5"/>
<evidence type="ECO:0000256" key="5">
    <source>
        <dbReference type="HAMAP-Rule" id="MF_01813"/>
    </source>
</evidence>
<dbReference type="SUPFAM" id="SSF53335">
    <property type="entry name" value="S-adenosyl-L-methionine-dependent methyltransferases"/>
    <property type="match status" value="1"/>
</dbReference>
<evidence type="ECO:0000256" key="3">
    <source>
        <dbReference type="ARBA" id="ARBA00022679"/>
    </source>
</evidence>
<sequence>MGELFNSVAPRYDFLNHLLSCGIDRWWRKRVAAAVVRRRPKRLLDLATGSGDLLRLLERRLPSLEEAWGIDVSPSMLAMARMKGLCRLLQADALALPFQEGSFDVVTVAFGLRNFADRARGFAEMQRVLRPGGTAFILEFSRPWSWLAPAYFFYLEDLLPEIARLCGAPREAYQYLASSIAAFPQAKELAQEMERAGFRSVRFQRLTGGVVALHEGEKPF</sequence>
<comment type="function">
    <text evidence="5">Methyltransferase required for the conversion of demethylmenaquinol (DMKH2) to menaquinol (MKH2).</text>
</comment>
<evidence type="ECO:0000256" key="4">
    <source>
        <dbReference type="ARBA" id="ARBA00022691"/>
    </source>
</evidence>
<keyword evidence="7" id="KW-1185">Reference proteome</keyword>
<dbReference type="UniPathway" id="UPA00079">
    <property type="reaction ID" value="UER00169"/>
</dbReference>
<feature type="binding site" evidence="5">
    <location>
        <position position="50"/>
    </location>
    <ligand>
        <name>S-adenosyl-L-methionine</name>
        <dbReference type="ChEBI" id="CHEBI:59789"/>
    </ligand>
</feature>
<gene>
    <name evidence="6" type="primary">ubiE</name>
    <name evidence="5" type="synonym">menG</name>
    <name evidence="6" type="ORF">MAMC_01522</name>
</gene>
<feature type="binding site" evidence="5">
    <location>
        <begin position="92"/>
        <end position="93"/>
    </location>
    <ligand>
        <name>S-adenosyl-L-methionine</name>
        <dbReference type="ChEBI" id="CHEBI:59789"/>
    </ligand>
</feature>
<comment type="catalytic activity">
    <reaction evidence="5">
        <text>a 2-demethylmenaquinol + S-adenosyl-L-methionine = a menaquinol + S-adenosyl-L-homocysteine + H(+)</text>
        <dbReference type="Rhea" id="RHEA:42640"/>
        <dbReference type="Rhea" id="RHEA-COMP:9539"/>
        <dbReference type="Rhea" id="RHEA-COMP:9563"/>
        <dbReference type="ChEBI" id="CHEBI:15378"/>
        <dbReference type="ChEBI" id="CHEBI:18151"/>
        <dbReference type="ChEBI" id="CHEBI:55437"/>
        <dbReference type="ChEBI" id="CHEBI:57856"/>
        <dbReference type="ChEBI" id="CHEBI:59789"/>
        <dbReference type="EC" id="2.1.1.163"/>
    </reaction>
</comment>
<evidence type="ECO:0000313" key="6">
    <source>
        <dbReference type="EMBL" id="VVM07233.1"/>
    </source>
</evidence>
<comment type="pathway">
    <text evidence="5">Quinol/quinone metabolism; menaquinone biosynthesis; menaquinol from 1,4-dihydroxy-2-naphthoate: step 2/2.</text>
</comment>
<dbReference type="Gene3D" id="3.40.50.150">
    <property type="entry name" value="Vaccinia Virus protein VP39"/>
    <property type="match status" value="1"/>
</dbReference>
<dbReference type="PANTHER" id="PTHR43591:SF24">
    <property type="entry name" value="2-METHOXY-6-POLYPRENYL-1,4-BENZOQUINOL METHYLASE, MITOCHONDRIAL"/>
    <property type="match status" value="1"/>
</dbReference>
<dbReference type="GO" id="GO:0009234">
    <property type="term" value="P:menaquinone biosynthetic process"/>
    <property type="evidence" value="ECO:0007669"/>
    <property type="project" value="UniProtKB-UniRule"/>
</dbReference>
<keyword evidence="3 5" id="KW-0808">Transferase</keyword>
<name>A0A5E6MDP6_9BACT</name>